<evidence type="ECO:0000313" key="7">
    <source>
        <dbReference type="EMBL" id="KAG1765377.1"/>
    </source>
</evidence>
<name>A0A9P7CVZ2_9AGAM</name>
<dbReference type="OrthoDB" id="261426at2759"/>
<dbReference type="InterPro" id="IPR003726">
    <property type="entry name" value="HCY_dom"/>
</dbReference>
<sequence length="363" mass="40417">MTMLKDTILLSDGGLGTTLEDHFHLPISHTPLWSARIILDAPDTLQQAHLAFLEAGSRVLLTATYQGAFESFERAGYSREIATEAMRNAVHIADQARHQFCKEHLDISPKDIHIALSLGPFGAVLAPMQDFGGIYPPPYGPREYSDSEENTTSFGNDIEGKNNSIKALTRFHEDRLRIFTSDKETWDKVDFVAFETVPLVREVEAIRQAMDNMKEIISPKPWWITATFPNGKYPETRQPGGDHYTASEAAIAMIRSDDNMPIPNGIGINCTALKYIPELLEDFERVMDGNKKLFLVLHPNGGGGFDLSTQAFREPKESDRWAEDLASLVKKAKGRSWNEIIFGGCCKTGPGDIKALGEAFNEE</sequence>
<dbReference type="AlphaFoldDB" id="A0A9P7CVZ2"/>
<dbReference type="EMBL" id="JABBWD010000108">
    <property type="protein sequence ID" value="KAG1765377.1"/>
    <property type="molecule type" value="Genomic_DNA"/>
</dbReference>
<gene>
    <name evidence="7" type="ORF">EV702DRAFT_1204590</name>
</gene>
<evidence type="ECO:0000256" key="1">
    <source>
        <dbReference type="ARBA" id="ARBA00022603"/>
    </source>
</evidence>
<dbReference type="Pfam" id="PF02574">
    <property type="entry name" value="S-methyl_trans"/>
    <property type="match status" value="1"/>
</dbReference>
<dbReference type="GO" id="GO:0033528">
    <property type="term" value="P:S-methylmethionine cycle"/>
    <property type="evidence" value="ECO:0007669"/>
    <property type="project" value="TreeGrafter"/>
</dbReference>
<dbReference type="GO" id="GO:0008898">
    <property type="term" value="F:S-adenosylmethionine-homocysteine S-methyltransferase activity"/>
    <property type="evidence" value="ECO:0007669"/>
    <property type="project" value="TreeGrafter"/>
</dbReference>
<dbReference type="GO" id="GO:0032259">
    <property type="term" value="P:methylation"/>
    <property type="evidence" value="ECO:0007669"/>
    <property type="project" value="UniProtKB-KW"/>
</dbReference>
<proteinExistence type="predicted"/>
<dbReference type="InterPro" id="IPR017226">
    <property type="entry name" value="BHMT-like"/>
</dbReference>
<keyword evidence="8" id="KW-1185">Reference proteome</keyword>
<organism evidence="7 8">
    <name type="scientific">Suillus placidus</name>
    <dbReference type="NCBI Taxonomy" id="48579"/>
    <lineage>
        <taxon>Eukaryota</taxon>
        <taxon>Fungi</taxon>
        <taxon>Dikarya</taxon>
        <taxon>Basidiomycota</taxon>
        <taxon>Agaricomycotina</taxon>
        <taxon>Agaricomycetes</taxon>
        <taxon>Agaricomycetidae</taxon>
        <taxon>Boletales</taxon>
        <taxon>Suillineae</taxon>
        <taxon>Suillaceae</taxon>
        <taxon>Suillus</taxon>
    </lineage>
</organism>
<comment type="cofactor">
    <cofactor evidence="5">
        <name>Zn(2+)</name>
        <dbReference type="ChEBI" id="CHEBI:29105"/>
    </cofactor>
</comment>
<evidence type="ECO:0000313" key="8">
    <source>
        <dbReference type="Proteomes" id="UP000714275"/>
    </source>
</evidence>
<dbReference type="InterPro" id="IPR036589">
    <property type="entry name" value="HCY_dom_sf"/>
</dbReference>
<dbReference type="PIRSF" id="PIRSF037505">
    <property type="entry name" value="Betaine_HMT"/>
    <property type="match status" value="1"/>
</dbReference>
<feature type="binding site" evidence="5">
    <location>
        <position position="270"/>
    </location>
    <ligand>
        <name>Zn(2+)</name>
        <dbReference type="ChEBI" id="CHEBI:29105"/>
    </ligand>
</feature>
<dbReference type="SUPFAM" id="SSF82282">
    <property type="entry name" value="Homocysteine S-methyltransferase"/>
    <property type="match status" value="1"/>
</dbReference>
<reference evidence="7" key="1">
    <citation type="journal article" date="2020" name="New Phytol.">
        <title>Comparative genomics reveals dynamic genome evolution in host specialist ectomycorrhizal fungi.</title>
        <authorList>
            <person name="Lofgren L.A."/>
            <person name="Nguyen N.H."/>
            <person name="Vilgalys R."/>
            <person name="Ruytinx J."/>
            <person name="Liao H.L."/>
            <person name="Branco S."/>
            <person name="Kuo A."/>
            <person name="LaButti K."/>
            <person name="Lipzen A."/>
            <person name="Andreopoulos W."/>
            <person name="Pangilinan J."/>
            <person name="Riley R."/>
            <person name="Hundley H."/>
            <person name="Na H."/>
            <person name="Barry K."/>
            <person name="Grigoriev I.V."/>
            <person name="Stajich J.E."/>
            <person name="Kennedy P.G."/>
        </authorList>
    </citation>
    <scope>NUCLEOTIDE SEQUENCE</scope>
    <source>
        <strain evidence="7">DOB743</strain>
    </source>
</reference>
<feature type="binding site" evidence="5">
    <location>
        <position position="345"/>
    </location>
    <ligand>
        <name>Zn(2+)</name>
        <dbReference type="ChEBI" id="CHEBI:29105"/>
    </ligand>
</feature>
<feature type="domain" description="Hcy-binding" evidence="6">
    <location>
        <begin position="1"/>
        <end position="360"/>
    </location>
</feature>
<evidence type="ECO:0000256" key="3">
    <source>
        <dbReference type="ARBA" id="ARBA00022723"/>
    </source>
</evidence>
<dbReference type="InterPro" id="IPR051486">
    <property type="entry name" value="Hcy_S-methyltransferase"/>
</dbReference>
<evidence type="ECO:0000259" key="6">
    <source>
        <dbReference type="PROSITE" id="PS50970"/>
    </source>
</evidence>
<keyword evidence="1 5" id="KW-0489">Methyltransferase</keyword>
<keyword evidence="3 5" id="KW-0479">Metal-binding</keyword>
<dbReference type="PANTHER" id="PTHR46015">
    <property type="entry name" value="ZGC:172121"/>
    <property type="match status" value="1"/>
</dbReference>
<evidence type="ECO:0000256" key="2">
    <source>
        <dbReference type="ARBA" id="ARBA00022679"/>
    </source>
</evidence>
<dbReference type="PROSITE" id="PS50970">
    <property type="entry name" value="HCY"/>
    <property type="match status" value="1"/>
</dbReference>
<dbReference type="PANTHER" id="PTHR46015:SF1">
    <property type="entry name" value="HOMOCYSTEINE S-METHYLTRANSFERASE-LIKE ISOFORM 1"/>
    <property type="match status" value="1"/>
</dbReference>
<protein>
    <submittedName>
        <fullName evidence="7">Homocysteine S-methyltransferase</fullName>
    </submittedName>
</protein>
<dbReference type="GO" id="GO:0009086">
    <property type="term" value="P:methionine biosynthetic process"/>
    <property type="evidence" value="ECO:0007669"/>
    <property type="project" value="InterPro"/>
</dbReference>
<keyword evidence="2 5" id="KW-0808">Transferase</keyword>
<evidence type="ECO:0000256" key="5">
    <source>
        <dbReference type="PROSITE-ProRule" id="PRU00333"/>
    </source>
</evidence>
<evidence type="ECO:0000256" key="4">
    <source>
        <dbReference type="ARBA" id="ARBA00022833"/>
    </source>
</evidence>
<feature type="binding site" evidence="5">
    <location>
        <position position="346"/>
    </location>
    <ligand>
        <name>Zn(2+)</name>
        <dbReference type="ChEBI" id="CHEBI:29105"/>
    </ligand>
</feature>
<comment type="caution">
    <text evidence="7">The sequence shown here is derived from an EMBL/GenBank/DDBJ whole genome shotgun (WGS) entry which is preliminary data.</text>
</comment>
<dbReference type="Gene3D" id="3.20.20.330">
    <property type="entry name" value="Homocysteine-binding-like domain"/>
    <property type="match status" value="1"/>
</dbReference>
<keyword evidence="4 5" id="KW-0862">Zinc</keyword>
<accession>A0A9P7CVZ2</accession>
<dbReference type="GO" id="GO:0008270">
    <property type="term" value="F:zinc ion binding"/>
    <property type="evidence" value="ECO:0007669"/>
    <property type="project" value="InterPro"/>
</dbReference>
<dbReference type="Proteomes" id="UP000714275">
    <property type="component" value="Unassembled WGS sequence"/>
</dbReference>